<proteinExistence type="predicted"/>
<comment type="caution">
    <text evidence="1">The sequence shown here is derived from an EMBL/GenBank/DDBJ whole genome shotgun (WGS) entry which is preliminary data.</text>
</comment>
<evidence type="ECO:0000313" key="1">
    <source>
        <dbReference type="EMBL" id="RZU64602.1"/>
    </source>
</evidence>
<dbReference type="Proteomes" id="UP000291483">
    <property type="component" value="Unassembled WGS sequence"/>
</dbReference>
<dbReference type="EMBL" id="SHLC01000001">
    <property type="protein sequence ID" value="RZU64602.1"/>
    <property type="molecule type" value="Genomic_DNA"/>
</dbReference>
<dbReference type="AlphaFoldDB" id="A0A4Q8AJD4"/>
<sequence length="379" mass="41864">MTILHVGIVTEVKRLFGFELSAVVASPESPWATSPIGQFTLDNLYKLGEHIRVTEPRARQLSVISRAEGITTGTIQRMPLFTANRATGIRLPAQPSLLVQPERGIPRSTTLRRTARAIFYHPATWWHVTERDAYGWPTFVRYVPQHEARTDDAGRLINAFGKDVNQDDVIDFVNPDGGLLVRGAETIRRSILVDRAAAHAESNPVPSIDLHNDGPDLETTEIDALITRWREARENGGIGYTSKTLKATPLGQPVEQLLIDARKKLELEQARHAGMPAWAVDVELAGTSLNYSNNASRWRDLLNLSAIADVSTIITDRLSLGDVTPATQTVGFDTDQFTRDDMTTRFTAYKLGKDGGFVTNDQIATWEGWASPAPEGSTK</sequence>
<keyword evidence="2" id="KW-1185">Reference proteome</keyword>
<gene>
    <name evidence="1" type="ORF">EV379_0905</name>
</gene>
<dbReference type="Gene3D" id="3.30.1120.70">
    <property type="match status" value="1"/>
</dbReference>
<organism evidence="1 2">
    <name type="scientific">Microterricola gilva</name>
    <dbReference type="NCBI Taxonomy" id="393267"/>
    <lineage>
        <taxon>Bacteria</taxon>
        <taxon>Bacillati</taxon>
        <taxon>Actinomycetota</taxon>
        <taxon>Actinomycetes</taxon>
        <taxon>Micrococcales</taxon>
        <taxon>Microbacteriaceae</taxon>
        <taxon>Microterricola</taxon>
    </lineage>
</organism>
<protein>
    <submittedName>
        <fullName evidence="1">Phage portal protein</fullName>
    </submittedName>
</protein>
<dbReference type="Gene3D" id="3.40.140.120">
    <property type="match status" value="1"/>
</dbReference>
<name>A0A4Q8AJD4_9MICO</name>
<reference evidence="1 2" key="1">
    <citation type="submission" date="2019-02" db="EMBL/GenBank/DDBJ databases">
        <title>Sequencing the genomes of 1000 actinobacteria strains.</title>
        <authorList>
            <person name="Klenk H.-P."/>
        </authorList>
    </citation>
    <scope>NUCLEOTIDE SEQUENCE [LARGE SCALE GENOMIC DNA]</scope>
    <source>
        <strain evidence="1 2">DSM 18319</strain>
    </source>
</reference>
<dbReference type="Gene3D" id="1.20.1270.210">
    <property type="match status" value="1"/>
</dbReference>
<accession>A0A4Q8AJD4</accession>
<evidence type="ECO:0000313" key="2">
    <source>
        <dbReference type="Proteomes" id="UP000291483"/>
    </source>
</evidence>